<feature type="compositionally biased region" description="Polar residues" evidence="1">
    <location>
        <begin position="165"/>
        <end position="174"/>
    </location>
</feature>
<accession>A0AAD3DZZ5</accession>
<proteinExistence type="predicted"/>
<gene>
    <name evidence="2" type="ORF">Agub_g13273</name>
</gene>
<feature type="region of interest" description="Disordered" evidence="1">
    <location>
        <begin position="299"/>
        <end position="337"/>
    </location>
</feature>
<feature type="compositionally biased region" description="Basic residues" evidence="1">
    <location>
        <begin position="1"/>
        <end position="10"/>
    </location>
</feature>
<protein>
    <submittedName>
        <fullName evidence="2">Uncharacterized protein</fullName>
    </submittedName>
</protein>
<feature type="region of interest" description="Disordered" evidence="1">
    <location>
        <begin position="1"/>
        <end position="23"/>
    </location>
</feature>
<feature type="region of interest" description="Disordered" evidence="1">
    <location>
        <begin position="355"/>
        <end position="374"/>
    </location>
</feature>
<keyword evidence="3" id="KW-1185">Reference proteome</keyword>
<feature type="region of interest" description="Disordered" evidence="1">
    <location>
        <begin position="468"/>
        <end position="526"/>
    </location>
</feature>
<feature type="region of interest" description="Disordered" evidence="1">
    <location>
        <begin position="236"/>
        <end position="259"/>
    </location>
</feature>
<feature type="non-terminal residue" evidence="2">
    <location>
        <position position="1"/>
    </location>
</feature>
<dbReference type="EMBL" id="BMAR01000043">
    <property type="protein sequence ID" value="GFR50953.1"/>
    <property type="molecule type" value="Genomic_DNA"/>
</dbReference>
<sequence>GEGPRKKASRGSRGSGGGGGGAGGAAGSGLLLPNIATGIYGLCGKAPAAVVAGVFDVATHGGLLVGPGPTDPMSNHIQQPAVHHHHHHMPSHLQSTIPHAAAAASPGLLPGSQRCHTTAAAGLGAAPLPVLAALPLPHPEGARAAQSSAFGQDEEECPGGRQVGPSHSVNSRLSAGSIHTPGRRRPPLVGTGGAKEAHEESAAHSKPHPRLPGGAAAAACREAGGAAAAEANVSSNGAGGHGGKAAACASGGGGGGAAHASAAAKASAAAGPPATAQTVRSMLGVQHVAPEALSAGGGLVFPSEANRPAGGGDGSGGQQLLLHPHQPPPQPYGIPGPAVAAARISFAGAATVEDGCSRGAAPPGAGRGPHHSPRRLQAAAAFGTLRCLPMPSTASCGGVSPAGPAVATTAAAAAGGGGGGCFRLASAQYPLPDCTATDAAAAGGCLSGGGATEQGSCMEDNHTLVETEAAGGGAGDGGEGDGSECCSAEPLVSGASNTVPSVEASTHGQHQRARGRRSSPQLSVRM</sequence>
<evidence type="ECO:0000313" key="3">
    <source>
        <dbReference type="Proteomes" id="UP001054857"/>
    </source>
</evidence>
<feature type="compositionally biased region" description="Polar residues" evidence="1">
    <location>
        <begin position="494"/>
        <end position="508"/>
    </location>
</feature>
<comment type="caution">
    <text evidence="2">The sequence shown here is derived from an EMBL/GenBank/DDBJ whole genome shotgun (WGS) entry which is preliminary data.</text>
</comment>
<feature type="region of interest" description="Disordered" evidence="1">
    <location>
        <begin position="69"/>
        <end position="95"/>
    </location>
</feature>
<dbReference type="AlphaFoldDB" id="A0AAD3DZZ5"/>
<name>A0AAD3DZZ5_9CHLO</name>
<feature type="compositionally biased region" description="Pro residues" evidence="1">
    <location>
        <begin position="325"/>
        <end position="334"/>
    </location>
</feature>
<evidence type="ECO:0000256" key="1">
    <source>
        <dbReference type="SAM" id="MobiDB-lite"/>
    </source>
</evidence>
<evidence type="ECO:0000313" key="2">
    <source>
        <dbReference type="EMBL" id="GFR50953.1"/>
    </source>
</evidence>
<feature type="region of interest" description="Disordered" evidence="1">
    <location>
        <begin position="142"/>
        <end position="217"/>
    </location>
</feature>
<feature type="compositionally biased region" description="Gly residues" evidence="1">
    <location>
        <begin position="13"/>
        <end position="23"/>
    </location>
</feature>
<dbReference type="Proteomes" id="UP001054857">
    <property type="component" value="Unassembled WGS sequence"/>
</dbReference>
<reference evidence="2 3" key="1">
    <citation type="journal article" date="2021" name="Sci. Rep.">
        <title>Genome sequencing of the multicellular alga Astrephomene provides insights into convergent evolution of germ-soma differentiation.</title>
        <authorList>
            <person name="Yamashita S."/>
            <person name="Yamamoto K."/>
            <person name="Matsuzaki R."/>
            <person name="Suzuki S."/>
            <person name="Yamaguchi H."/>
            <person name="Hirooka S."/>
            <person name="Minakuchi Y."/>
            <person name="Miyagishima S."/>
            <person name="Kawachi M."/>
            <person name="Toyoda A."/>
            <person name="Nozaki H."/>
        </authorList>
    </citation>
    <scope>NUCLEOTIDE SEQUENCE [LARGE SCALE GENOMIC DNA]</scope>
    <source>
        <strain evidence="2 3">NIES-4017</strain>
    </source>
</reference>
<organism evidence="2 3">
    <name type="scientific">Astrephomene gubernaculifera</name>
    <dbReference type="NCBI Taxonomy" id="47775"/>
    <lineage>
        <taxon>Eukaryota</taxon>
        <taxon>Viridiplantae</taxon>
        <taxon>Chlorophyta</taxon>
        <taxon>core chlorophytes</taxon>
        <taxon>Chlorophyceae</taxon>
        <taxon>CS clade</taxon>
        <taxon>Chlamydomonadales</taxon>
        <taxon>Astrephomenaceae</taxon>
        <taxon>Astrephomene</taxon>
    </lineage>
</organism>